<dbReference type="Proteomes" id="UP000253517">
    <property type="component" value="Unassembled WGS sequence"/>
</dbReference>
<keyword evidence="1" id="KW-0472">Membrane</keyword>
<keyword evidence="3" id="KW-1185">Reference proteome</keyword>
<evidence type="ECO:0000256" key="1">
    <source>
        <dbReference type="SAM" id="Phobius"/>
    </source>
</evidence>
<dbReference type="SUPFAM" id="SSF55961">
    <property type="entry name" value="Bet v1-like"/>
    <property type="match status" value="1"/>
</dbReference>
<reference evidence="2 3" key="1">
    <citation type="submission" date="2018-07" db="EMBL/GenBank/DDBJ databases">
        <title>Genomic Encyclopedia of Type Strains, Phase IV (KMG-IV): sequencing the most valuable type-strain genomes for metagenomic binning, comparative biology and taxonomic classification.</title>
        <authorList>
            <person name="Goeker M."/>
        </authorList>
    </citation>
    <scope>NUCLEOTIDE SEQUENCE [LARGE SCALE GENOMIC DNA]</scope>
    <source>
        <strain evidence="2 3">DSM 21410</strain>
    </source>
</reference>
<proteinExistence type="predicted"/>
<evidence type="ECO:0000313" key="3">
    <source>
        <dbReference type="Proteomes" id="UP000253517"/>
    </source>
</evidence>
<name>A0A369A1S5_9FLAO</name>
<dbReference type="EMBL" id="QPJS01000003">
    <property type="protein sequence ID" value="RCX03250.1"/>
    <property type="molecule type" value="Genomic_DNA"/>
</dbReference>
<dbReference type="InterPro" id="IPR023393">
    <property type="entry name" value="START-like_dom_sf"/>
</dbReference>
<organism evidence="2 3">
    <name type="scientific">Schleiferia thermophila</name>
    <dbReference type="NCBI Taxonomy" id="884107"/>
    <lineage>
        <taxon>Bacteria</taxon>
        <taxon>Pseudomonadati</taxon>
        <taxon>Bacteroidota</taxon>
        <taxon>Flavobacteriia</taxon>
        <taxon>Flavobacteriales</taxon>
        <taxon>Schleiferiaceae</taxon>
        <taxon>Schleiferia</taxon>
    </lineage>
</organism>
<dbReference type="CDD" id="cd07818">
    <property type="entry name" value="SRPBCC_1"/>
    <property type="match status" value="1"/>
</dbReference>
<evidence type="ECO:0000313" key="2">
    <source>
        <dbReference type="EMBL" id="RCX03250.1"/>
    </source>
</evidence>
<accession>A0A369A1S5</accession>
<keyword evidence="1" id="KW-1133">Transmembrane helix</keyword>
<dbReference type="AlphaFoldDB" id="A0A369A1S5"/>
<feature type="transmembrane region" description="Helical" evidence="1">
    <location>
        <begin position="6"/>
        <end position="25"/>
    </location>
</feature>
<gene>
    <name evidence="2" type="ORF">DES35_103132</name>
</gene>
<comment type="caution">
    <text evidence="2">The sequence shown here is derived from an EMBL/GenBank/DDBJ whole genome shotgun (WGS) entry which is preliminary data.</text>
</comment>
<keyword evidence="1" id="KW-0812">Transmembrane</keyword>
<sequence>MKTARIVLYFIIGTIVLLYGVSFLLPSTYQVERKTVVKADYETVFPMISNLREHVMWSPWRERDSSISEIFLGEDGKPGSIYRWKGNDEVGEGEQEITAVRPDRVDMEVRFLQPFKTSSSAWLTIDTKDLETVEVKWGFAGKIPRPLNLMLLFTDFEQAIGKDYDAGLQKLKTLAEKRFESKDPFRDVVVQEVYFDPRYFVYRSLEATQDSELLNKVLETGEKLKSLAERRGLEIFGNLVLQFVRQPSGGFVVHVGFPFARYTALPGYQSGMLPDGEFYFAGIQLGRASLMEMAQLVSRKSGLEAVDSFMVDFLEYRQIAETGNGLVGVFVSKNESNQQ</sequence>
<dbReference type="Gene3D" id="3.30.530.20">
    <property type="match status" value="1"/>
</dbReference>
<dbReference type="RefSeq" id="WP_051889287.1">
    <property type="nucleotide sequence ID" value="NZ_BHZF01000003.1"/>
</dbReference>
<protein>
    <submittedName>
        <fullName evidence="2">Polyketide cyclase/dehydrase/lipid transport protein</fullName>
    </submittedName>
</protein>